<dbReference type="KEGG" id="chyd:H4K34_10975"/>
<organism evidence="2 3">
    <name type="scientific">Croceimicrobium hydrocarbonivorans</name>
    <dbReference type="NCBI Taxonomy" id="2761580"/>
    <lineage>
        <taxon>Bacteria</taxon>
        <taxon>Pseudomonadati</taxon>
        <taxon>Bacteroidota</taxon>
        <taxon>Flavobacteriia</taxon>
        <taxon>Flavobacteriales</taxon>
        <taxon>Owenweeksiaceae</taxon>
        <taxon>Croceimicrobium</taxon>
    </lineage>
</organism>
<dbReference type="Proteomes" id="UP000516305">
    <property type="component" value="Chromosome"/>
</dbReference>
<keyword evidence="1" id="KW-0732">Signal</keyword>
<evidence type="ECO:0000313" key="2">
    <source>
        <dbReference type="EMBL" id="QNR22900.1"/>
    </source>
</evidence>
<proteinExistence type="predicted"/>
<evidence type="ECO:0000256" key="1">
    <source>
        <dbReference type="SAM" id="SignalP"/>
    </source>
</evidence>
<evidence type="ECO:0000313" key="3">
    <source>
        <dbReference type="Proteomes" id="UP000516305"/>
    </source>
</evidence>
<sequence length="512" mass="57434">MIRKVLFLFWIATLSLKAQVYHPAPHQQQHDLPRGAYVACVDNMVQEMAGGSSQQLQDLIGTIERHDLSFLAFYGLHYVVDNNPQDNPEEAQLRVLLNQLRSRFPKLQIAAVGGGLQNPSAGKIKAQEFQHLKTDNFLFKAISDEACPNQKPGLVSVGKLNAVMNPRNPNAQEQYQAEVLKLFARIACSFGFANPASRSAMGSGKTLQTQDYFDHLVLEDEWWWRNGLVADHLNDHEDLLRAMRSILQLSHACEAKVMTYESLQIDSSGLVPMDQQAQEIAALADRVFVTHYFKCVPNTLERYCEVIEAWGKLSGAEVELWPLFSSEDQSAKVSCSRFDPSKSWNDFWGEWMDTSFTAANPPPDFCPGPGRPGYGYPYETDEAEDLYLERLDSAGTARLLPNSTCPVFHRGSYEPEGFMWFIAHLMDPYNRSRVGLAEAESFKASPVLFPNPANESVSLSYGTLISISGLSGESLNQKIKGSKAQLNDLAPGLYLVKVWANERYYFLKLQKS</sequence>
<dbReference type="AlphaFoldDB" id="A0A7H0VB02"/>
<protein>
    <submittedName>
        <fullName evidence="2">T9SS type A sorting domain-containing protein</fullName>
    </submittedName>
</protein>
<name>A0A7H0VB02_9FLAO</name>
<keyword evidence="3" id="KW-1185">Reference proteome</keyword>
<gene>
    <name evidence="2" type="ORF">H4K34_10975</name>
</gene>
<reference evidence="2 3" key="1">
    <citation type="submission" date="2020-08" db="EMBL/GenBank/DDBJ databases">
        <title>Croceimicrobium hydrocarbonivorans gen. nov., sp. nov., a novel marine bacterium isolated from a bacterial consortium that degrades polyethylene terephthalate.</title>
        <authorList>
            <person name="Liu R."/>
        </authorList>
    </citation>
    <scope>NUCLEOTIDE SEQUENCE [LARGE SCALE GENOMIC DNA]</scope>
    <source>
        <strain evidence="2 3">A20-9</strain>
    </source>
</reference>
<feature type="signal peptide" evidence="1">
    <location>
        <begin position="1"/>
        <end position="20"/>
    </location>
</feature>
<dbReference type="EMBL" id="CP060139">
    <property type="protein sequence ID" value="QNR22900.1"/>
    <property type="molecule type" value="Genomic_DNA"/>
</dbReference>
<feature type="chain" id="PRO_5028860293" evidence="1">
    <location>
        <begin position="21"/>
        <end position="512"/>
    </location>
</feature>
<accession>A0A7H0VB02</accession>
<dbReference type="RefSeq" id="WP_210757468.1">
    <property type="nucleotide sequence ID" value="NZ_CP060139.1"/>
</dbReference>